<accession>A0A127JWN9</accession>
<dbReference type="EMBL" id="CP010951">
    <property type="protein sequence ID" value="AMO24334.1"/>
    <property type="molecule type" value="Genomic_DNA"/>
</dbReference>
<keyword evidence="1" id="KW-1133">Transmembrane helix</keyword>
<evidence type="ECO:0000313" key="3">
    <source>
        <dbReference type="Proteomes" id="UP000070433"/>
    </source>
</evidence>
<keyword evidence="3" id="KW-1185">Reference proteome</keyword>
<dbReference type="PATRIC" id="fig|94132.3.peg.3600"/>
<evidence type="ECO:0000256" key="1">
    <source>
        <dbReference type="SAM" id="Phobius"/>
    </source>
</evidence>
<reference evidence="2 3" key="1">
    <citation type="journal article" date="2014" name="Int. J. Syst. Evol. Microbiol.">
        <title>Ramlibacter solisilvae sp. nov., isolated from forest soil, and emended description of the genus Ramlibacter.</title>
        <authorList>
            <person name="Lee H.J."/>
            <person name="Lee S.H."/>
            <person name="Lee S.S."/>
            <person name="Lee J.S."/>
            <person name="Kim Y."/>
            <person name="Kim S.C."/>
            <person name="Jeon C.O."/>
        </authorList>
    </citation>
    <scope>NUCLEOTIDE SEQUENCE [LARGE SCALE GENOMIC DNA]</scope>
    <source>
        <strain evidence="2 3">5-10</strain>
    </source>
</reference>
<gene>
    <name evidence="2" type="ORF">UC35_17630</name>
</gene>
<feature type="transmembrane region" description="Helical" evidence="1">
    <location>
        <begin position="38"/>
        <end position="57"/>
    </location>
</feature>
<sequence length="122" mass="13675">MSMLQAIPLSIQTILLLVASNIFMTLAWYGHLKNLATAPWYVAAFASWGIALAEYLLQVPANRIGFQQAGYSVAQLKIMQEVITLAVFMPFSVMYLDQPVKLDYLWAGFCMVGAVFFIFRNA</sequence>
<dbReference type="OrthoDB" id="9805206at2"/>
<dbReference type="AlphaFoldDB" id="A0A127JWN9"/>
<keyword evidence="1" id="KW-0472">Membrane</keyword>
<name>A0A127JWN9_9BURK</name>
<keyword evidence="1" id="KW-0812">Transmembrane</keyword>
<dbReference type="PIRSF" id="PIRSF021239">
    <property type="entry name" value="UCP021239"/>
    <property type="match status" value="1"/>
</dbReference>
<feature type="transmembrane region" description="Helical" evidence="1">
    <location>
        <begin position="102"/>
        <end position="119"/>
    </location>
</feature>
<organism evidence="2 3">
    <name type="scientific">Ramlibacter tataouinensis</name>
    <dbReference type="NCBI Taxonomy" id="94132"/>
    <lineage>
        <taxon>Bacteria</taxon>
        <taxon>Pseudomonadati</taxon>
        <taxon>Pseudomonadota</taxon>
        <taxon>Betaproteobacteria</taxon>
        <taxon>Burkholderiales</taxon>
        <taxon>Comamonadaceae</taxon>
        <taxon>Ramlibacter</taxon>
    </lineage>
</organism>
<dbReference type="Pfam" id="PF04342">
    <property type="entry name" value="DMT_6"/>
    <property type="match status" value="1"/>
</dbReference>
<protein>
    <submittedName>
        <fullName evidence="2">Membrane protein</fullName>
    </submittedName>
</protein>
<dbReference type="InterPro" id="IPR007437">
    <property type="entry name" value="DUF486"/>
</dbReference>
<dbReference type="PANTHER" id="PTHR38482:SF1">
    <property type="entry name" value="DMT FAMILY PROTEIN"/>
    <property type="match status" value="1"/>
</dbReference>
<evidence type="ECO:0000313" key="2">
    <source>
        <dbReference type="EMBL" id="AMO24334.1"/>
    </source>
</evidence>
<proteinExistence type="predicted"/>
<feature type="transmembrane region" description="Helical" evidence="1">
    <location>
        <begin position="78"/>
        <end position="96"/>
    </location>
</feature>
<feature type="transmembrane region" description="Helical" evidence="1">
    <location>
        <begin position="12"/>
        <end position="32"/>
    </location>
</feature>
<dbReference type="RefSeq" id="WP_061501974.1">
    <property type="nucleotide sequence ID" value="NZ_CP010951.1"/>
</dbReference>
<dbReference type="PANTHER" id="PTHR38482">
    <property type="entry name" value="DMT FAMILY PROTEIN"/>
    <property type="match status" value="1"/>
</dbReference>
<dbReference type="Proteomes" id="UP000070433">
    <property type="component" value="Chromosome"/>
</dbReference>